<dbReference type="Proteomes" id="UP001596977">
    <property type="component" value="Unassembled WGS sequence"/>
</dbReference>
<organism evidence="1 2">
    <name type="scientific">Sphingomonas canadensis</name>
    <dbReference type="NCBI Taxonomy" id="1219257"/>
    <lineage>
        <taxon>Bacteria</taxon>
        <taxon>Pseudomonadati</taxon>
        <taxon>Pseudomonadota</taxon>
        <taxon>Alphaproteobacteria</taxon>
        <taxon>Sphingomonadales</taxon>
        <taxon>Sphingomonadaceae</taxon>
        <taxon>Sphingomonas</taxon>
    </lineage>
</organism>
<accession>A0ABW3HCD3</accession>
<dbReference type="RefSeq" id="WP_264945625.1">
    <property type="nucleotide sequence ID" value="NZ_JAPDRA010000009.1"/>
</dbReference>
<evidence type="ECO:0000313" key="1">
    <source>
        <dbReference type="EMBL" id="MFD0947868.1"/>
    </source>
</evidence>
<sequence length="51" mass="6253">MKLIGRIRCLFRPHKRSHSRARQVEGVYHSVCRHCGTAMYRDRDRNWRVTR</sequence>
<comment type="caution">
    <text evidence="1">The sequence shown here is derived from an EMBL/GenBank/DDBJ whole genome shotgun (WGS) entry which is preliminary data.</text>
</comment>
<reference evidence="2" key="1">
    <citation type="journal article" date="2019" name="Int. J. Syst. Evol. Microbiol.">
        <title>The Global Catalogue of Microorganisms (GCM) 10K type strain sequencing project: providing services to taxonomists for standard genome sequencing and annotation.</title>
        <authorList>
            <consortium name="The Broad Institute Genomics Platform"/>
            <consortium name="The Broad Institute Genome Sequencing Center for Infectious Disease"/>
            <person name="Wu L."/>
            <person name="Ma J."/>
        </authorList>
    </citation>
    <scope>NUCLEOTIDE SEQUENCE [LARGE SCALE GENOMIC DNA]</scope>
    <source>
        <strain evidence="2">CCUG 62982</strain>
    </source>
</reference>
<protein>
    <submittedName>
        <fullName evidence="1">Uncharacterized protein</fullName>
    </submittedName>
</protein>
<dbReference type="EMBL" id="JBHTJG010000009">
    <property type="protein sequence ID" value="MFD0947868.1"/>
    <property type="molecule type" value="Genomic_DNA"/>
</dbReference>
<name>A0ABW3HCD3_9SPHN</name>
<evidence type="ECO:0000313" key="2">
    <source>
        <dbReference type="Proteomes" id="UP001596977"/>
    </source>
</evidence>
<gene>
    <name evidence="1" type="ORF">ACFQ1E_16110</name>
</gene>
<keyword evidence="2" id="KW-1185">Reference proteome</keyword>
<proteinExistence type="predicted"/>